<reference evidence="3 4" key="1">
    <citation type="submission" date="2024-06" db="EMBL/GenBank/DDBJ databases">
        <title>The Natural Products Discovery Center: Release of the First 8490 Sequenced Strains for Exploring Actinobacteria Biosynthetic Diversity.</title>
        <authorList>
            <person name="Kalkreuter E."/>
            <person name="Kautsar S.A."/>
            <person name="Yang D."/>
            <person name="Bader C.D."/>
            <person name="Teijaro C.N."/>
            <person name="Fluegel L."/>
            <person name="Davis C.M."/>
            <person name="Simpson J.R."/>
            <person name="Lauterbach L."/>
            <person name="Steele A.D."/>
            <person name="Gui C."/>
            <person name="Meng S."/>
            <person name="Li G."/>
            <person name="Viehrig K."/>
            <person name="Ye F."/>
            <person name="Su P."/>
            <person name="Kiefer A.F."/>
            <person name="Nichols A."/>
            <person name="Cepeda A.J."/>
            <person name="Yan W."/>
            <person name="Fan B."/>
            <person name="Jiang Y."/>
            <person name="Adhikari A."/>
            <person name="Zheng C.-J."/>
            <person name="Schuster L."/>
            <person name="Cowan T.M."/>
            <person name="Smanski M.J."/>
            <person name="Chevrette M.G."/>
            <person name="De Carvalho L.P.S."/>
            <person name="Shen B."/>
        </authorList>
    </citation>
    <scope>NUCLEOTIDE SEQUENCE [LARGE SCALE GENOMIC DNA]</scope>
    <source>
        <strain evidence="3 4">NPDC000234</strain>
    </source>
</reference>
<dbReference type="InterPro" id="IPR001031">
    <property type="entry name" value="Thioesterase"/>
</dbReference>
<accession>A0ABV1XD12</accession>
<evidence type="ECO:0000313" key="3">
    <source>
        <dbReference type="EMBL" id="MER7186884.1"/>
    </source>
</evidence>
<organism evidence="3 4">
    <name type="scientific">Streptomyces hyaluromycini</name>
    <dbReference type="NCBI Taxonomy" id="1377993"/>
    <lineage>
        <taxon>Bacteria</taxon>
        <taxon>Bacillati</taxon>
        <taxon>Actinomycetota</taxon>
        <taxon>Actinomycetes</taxon>
        <taxon>Kitasatosporales</taxon>
        <taxon>Streptomycetaceae</taxon>
        <taxon>Streptomyces</taxon>
    </lineage>
</organism>
<dbReference type="EMBL" id="JBEPEK010000679">
    <property type="protein sequence ID" value="MER7186884.1"/>
    <property type="molecule type" value="Genomic_DNA"/>
</dbReference>
<keyword evidence="3" id="KW-0378">Hydrolase</keyword>
<protein>
    <submittedName>
        <fullName evidence="3">Alpha/beta fold hydrolase</fullName>
    </submittedName>
</protein>
<dbReference type="SUPFAM" id="SSF53474">
    <property type="entry name" value="alpha/beta-Hydrolases"/>
    <property type="match status" value="1"/>
</dbReference>
<dbReference type="Gene3D" id="3.40.50.1820">
    <property type="entry name" value="alpha/beta hydrolase"/>
    <property type="match status" value="1"/>
</dbReference>
<sequence length="257" mass="27342">MKRTAWLPFGAPVGGQPKLLCLPHAGAGASVYRSWAEGLERRGVAGCPVQPPGRERRLPEAPFTDVGPLARELAREIVTTVAGPFALLGHSTGALSAFETARELRRIGGPQPLHLFVSGRGAPQIPLARHDLTALSLTELAEVLRRLGGTPEAVLSEPSLLAALQPVLAADFRVNEIYDHRPEPPLATPVTAFTGSLDTGADLPVVSAWRTQTSASFRLHVLSGGHFALFEHKDLVHEHIAEALAAEPAPPTALHRS</sequence>
<dbReference type="Pfam" id="PF00975">
    <property type="entry name" value="Thioesterase"/>
    <property type="match status" value="1"/>
</dbReference>
<feature type="domain" description="Thioesterase" evidence="2">
    <location>
        <begin position="18"/>
        <end position="242"/>
    </location>
</feature>
<evidence type="ECO:0000313" key="4">
    <source>
        <dbReference type="Proteomes" id="UP001474181"/>
    </source>
</evidence>
<comment type="caution">
    <text evidence="3">The sequence shown here is derived from an EMBL/GenBank/DDBJ whole genome shotgun (WGS) entry which is preliminary data.</text>
</comment>
<dbReference type="Proteomes" id="UP001474181">
    <property type="component" value="Unassembled WGS sequence"/>
</dbReference>
<dbReference type="RefSeq" id="WP_350790905.1">
    <property type="nucleotide sequence ID" value="NZ_JBEPEK010000679.1"/>
</dbReference>
<evidence type="ECO:0000259" key="2">
    <source>
        <dbReference type="Pfam" id="PF00975"/>
    </source>
</evidence>
<name>A0ABV1XD12_9ACTN</name>
<dbReference type="InterPro" id="IPR012223">
    <property type="entry name" value="TEII"/>
</dbReference>
<gene>
    <name evidence="3" type="ORF">ABT404_46765</name>
</gene>
<dbReference type="PANTHER" id="PTHR11487:SF0">
    <property type="entry name" value="S-ACYL FATTY ACID SYNTHASE THIOESTERASE, MEDIUM CHAIN"/>
    <property type="match status" value="1"/>
</dbReference>
<dbReference type="GO" id="GO:0016787">
    <property type="term" value="F:hydrolase activity"/>
    <property type="evidence" value="ECO:0007669"/>
    <property type="project" value="UniProtKB-KW"/>
</dbReference>
<comment type="similarity">
    <text evidence="1">Belongs to the thioesterase family.</text>
</comment>
<proteinExistence type="inferred from homology"/>
<keyword evidence="4" id="KW-1185">Reference proteome</keyword>
<dbReference type="InterPro" id="IPR029058">
    <property type="entry name" value="AB_hydrolase_fold"/>
</dbReference>
<dbReference type="PANTHER" id="PTHR11487">
    <property type="entry name" value="THIOESTERASE"/>
    <property type="match status" value="1"/>
</dbReference>
<evidence type="ECO:0000256" key="1">
    <source>
        <dbReference type="ARBA" id="ARBA00007169"/>
    </source>
</evidence>